<evidence type="ECO:0000313" key="1">
    <source>
        <dbReference type="EMBL" id="KAJ0034793.1"/>
    </source>
</evidence>
<reference evidence="2" key="1">
    <citation type="journal article" date="2023" name="G3 (Bethesda)">
        <title>Genome assembly and association tests identify interacting loci associated with vigor, precocity, and sex in interspecific pistachio rootstocks.</title>
        <authorList>
            <person name="Palmer W."/>
            <person name="Jacygrad E."/>
            <person name="Sagayaradj S."/>
            <person name="Cavanaugh K."/>
            <person name="Han R."/>
            <person name="Bertier L."/>
            <person name="Beede B."/>
            <person name="Kafkas S."/>
            <person name="Golino D."/>
            <person name="Preece J."/>
            <person name="Michelmore R."/>
        </authorList>
    </citation>
    <scope>NUCLEOTIDE SEQUENCE [LARGE SCALE GENOMIC DNA]</scope>
</reference>
<sequence length="61" mass="6488">MFATIASFAVAVSLALFANYMQNSNTEDSISPKVGLGHQLLLRSNKCHPPSSLSSSAFMKA</sequence>
<gene>
    <name evidence="1" type="ORF">Pint_25110</name>
</gene>
<proteinExistence type="predicted"/>
<keyword evidence="2" id="KW-1185">Reference proteome</keyword>
<dbReference type="EMBL" id="CM047742">
    <property type="protein sequence ID" value="KAJ0034793.1"/>
    <property type="molecule type" value="Genomic_DNA"/>
</dbReference>
<name>A0ACC0YDA2_9ROSI</name>
<accession>A0ACC0YDA2</accession>
<comment type="caution">
    <text evidence="1">The sequence shown here is derived from an EMBL/GenBank/DDBJ whole genome shotgun (WGS) entry which is preliminary data.</text>
</comment>
<organism evidence="1 2">
    <name type="scientific">Pistacia integerrima</name>
    <dbReference type="NCBI Taxonomy" id="434235"/>
    <lineage>
        <taxon>Eukaryota</taxon>
        <taxon>Viridiplantae</taxon>
        <taxon>Streptophyta</taxon>
        <taxon>Embryophyta</taxon>
        <taxon>Tracheophyta</taxon>
        <taxon>Spermatophyta</taxon>
        <taxon>Magnoliopsida</taxon>
        <taxon>eudicotyledons</taxon>
        <taxon>Gunneridae</taxon>
        <taxon>Pentapetalae</taxon>
        <taxon>rosids</taxon>
        <taxon>malvids</taxon>
        <taxon>Sapindales</taxon>
        <taxon>Anacardiaceae</taxon>
        <taxon>Pistacia</taxon>
    </lineage>
</organism>
<protein>
    <submittedName>
        <fullName evidence="1">Uncharacterized protein</fullName>
    </submittedName>
</protein>
<dbReference type="Proteomes" id="UP001163603">
    <property type="component" value="Chromosome 7"/>
</dbReference>
<evidence type="ECO:0000313" key="2">
    <source>
        <dbReference type="Proteomes" id="UP001163603"/>
    </source>
</evidence>